<dbReference type="RefSeq" id="WP_094416232.1">
    <property type="nucleotide sequence ID" value="NZ_NOXV01000299.1"/>
</dbReference>
<feature type="transmembrane region" description="Helical" evidence="1">
    <location>
        <begin position="147"/>
        <end position="162"/>
    </location>
</feature>
<keyword evidence="1" id="KW-1133">Transmembrane helix</keyword>
<gene>
    <name evidence="2" type="ORF">CHU92_12945</name>
</gene>
<keyword evidence="1" id="KW-0812">Transmembrane</keyword>
<feature type="transmembrane region" description="Helical" evidence="1">
    <location>
        <begin position="114"/>
        <end position="135"/>
    </location>
</feature>
<evidence type="ECO:0000256" key="1">
    <source>
        <dbReference type="SAM" id="Phobius"/>
    </source>
</evidence>
<dbReference type="AlphaFoldDB" id="A0A255YX74"/>
<reference evidence="2 3" key="1">
    <citation type="submission" date="2017-07" db="EMBL/GenBank/DDBJ databases">
        <title>Flavobacterium cyanobacteriorum sp. nov., isolated from cyanobacterial aggregates in a eutrophic lake.</title>
        <authorList>
            <person name="Cai H."/>
        </authorList>
    </citation>
    <scope>NUCLEOTIDE SEQUENCE [LARGE SCALE GENOMIC DNA]</scope>
    <source>
        <strain evidence="2 3">TH021</strain>
    </source>
</reference>
<accession>A0A255YX74</accession>
<protein>
    <submittedName>
        <fullName evidence="2">Uncharacterized protein</fullName>
    </submittedName>
</protein>
<evidence type="ECO:0000313" key="2">
    <source>
        <dbReference type="EMBL" id="OYQ33294.1"/>
    </source>
</evidence>
<name>A0A255YX74_9FLAO</name>
<feature type="transmembrane region" description="Helical" evidence="1">
    <location>
        <begin position="77"/>
        <end position="102"/>
    </location>
</feature>
<sequence>MKLTPQQIQFIDNYLGNSGMRYLDARAEMTDHVASALEGREGDFYENFKAYMIQNKKDLLTQYGTFKNTAWKKGLGVVGYNVFSLWFVLAVVALVLLNYTAADYFDEATLINSYRIMALFSGAVYLVSTTFYKVFNKWSFSIIEQPFGLFIFINLMNIRPFIEELIPAVIHDSVITVFSISATVSLYKIFYRYKKRYVQNLKYS</sequence>
<dbReference type="EMBL" id="NOXV01000299">
    <property type="protein sequence ID" value="OYQ33294.1"/>
    <property type="molecule type" value="Genomic_DNA"/>
</dbReference>
<evidence type="ECO:0000313" key="3">
    <source>
        <dbReference type="Proteomes" id="UP000216605"/>
    </source>
</evidence>
<dbReference type="Proteomes" id="UP000216605">
    <property type="component" value="Unassembled WGS sequence"/>
</dbReference>
<feature type="transmembrane region" description="Helical" evidence="1">
    <location>
        <begin position="168"/>
        <end position="187"/>
    </location>
</feature>
<keyword evidence="3" id="KW-1185">Reference proteome</keyword>
<dbReference type="OrthoDB" id="1345503at2"/>
<keyword evidence="1" id="KW-0472">Membrane</keyword>
<proteinExistence type="predicted"/>
<organism evidence="2 3">
    <name type="scientific">Flavobacterium cyanobacteriorum</name>
    <dbReference type="NCBI Taxonomy" id="2022802"/>
    <lineage>
        <taxon>Bacteria</taxon>
        <taxon>Pseudomonadati</taxon>
        <taxon>Bacteroidota</taxon>
        <taxon>Flavobacteriia</taxon>
        <taxon>Flavobacteriales</taxon>
        <taxon>Flavobacteriaceae</taxon>
        <taxon>Flavobacterium</taxon>
    </lineage>
</organism>
<comment type="caution">
    <text evidence="2">The sequence shown here is derived from an EMBL/GenBank/DDBJ whole genome shotgun (WGS) entry which is preliminary data.</text>
</comment>